<sequence precursor="true">MASRHRLTLLACILAGWVMAHSAVGQTTYAAEPQATVRFKLLDGPSGKPVPAMVCIRSLQDNSVRLPPDGRIMQRVSQTNEFYRGVEYEAANPDWIGPARKTLGKGDNNDRSFVYEELPSLPFWLEPVAYQTQPAFSIKLNPGRYQISAARGMEYIPVTKTFTVTSEDQQHALKLERWVDLPAKGWYSGDVHVHHPTTKKTYRDFLLRYAEAEDLHVVNVLEMGHHRGTDFKQLGFGTKFRERRGDYCLVSGQEEPRSTFGHIIGLNTSAMARDVATYDLYDLAFQRLHAQPDAVVGFAHFSWNGCDLPRGFPWYVTTEGIDFVELLQFSRINTLDYYDYLNLGFRLAAAAGSDVPWGSTLGEARTYVHTGETLDLDRWFAGLKAGHSFVSNGPALEFTVDGQLPGTEIKADGKSKVKVRARAWGHEKVGLPEVLELVGNDGVLQEVHRNDSHSNELTLEVEVDISRSTWLALSTRCANGAVAHTSPVYVVVNDEPTWSPQKSSRIVRKQLEAIAVIEEEFSEGSDLRSRSIRERLERAKSYYSKLLAATEQALRE</sequence>
<dbReference type="EMBL" id="CP017641">
    <property type="protein sequence ID" value="APZ91957.1"/>
    <property type="molecule type" value="Genomic_DNA"/>
</dbReference>
<dbReference type="STRING" id="1891926.Fuma_01558"/>
<evidence type="ECO:0000256" key="1">
    <source>
        <dbReference type="SAM" id="SignalP"/>
    </source>
</evidence>
<keyword evidence="1" id="KW-0732">Signal</keyword>
<dbReference type="RefSeq" id="WP_077023635.1">
    <property type="nucleotide sequence ID" value="NZ_CP017641.1"/>
</dbReference>
<name>A0A1P8WD37_9PLAN</name>
<dbReference type="KEGG" id="fmr:Fuma_01558"/>
<dbReference type="OrthoDB" id="9812921at2"/>
<feature type="chain" id="PRO_5012026576" description="CehA/McbA family metallohydrolase" evidence="1">
    <location>
        <begin position="23"/>
        <end position="556"/>
    </location>
</feature>
<gene>
    <name evidence="2" type="ORF">Fuma_01558</name>
</gene>
<keyword evidence="3" id="KW-1185">Reference proteome</keyword>
<feature type="signal peptide" evidence="1">
    <location>
        <begin position="1"/>
        <end position="22"/>
    </location>
</feature>
<organism evidence="2 3">
    <name type="scientific">Fuerstiella marisgermanici</name>
    <dbReference type="NCBI Taxonomy" id="1891926"/>
    <lineage>
        <taxon>Bacteria</taxon>
        <taxon>Pseudomonadati</taxon>
        <taxon>Planctomycetota</taxon>
        <taxon>Planctomycetia</taxon>
        <taxon>Planctomycetales</taxon>
        <taxon>Planctomycetaceae</taxon>
        <taxon>Fuerstiella</taxon>
    </lineage>
</organism>
<protein>
    <recommendedName>
        <fullName evidence="4">CehA/McbA family metallohydrolase</fullName>
    </recommendedName>
</protein>
<evidence type="ECO:0008006" key="4">
    <source>
        <dbReference type="Google" id="ProtNLM"/>
    </source>
</evidence>
<reference evidence="2 3" key="1">
    <citation type="journal article" date="2016" name="Front. Microbiol.">
        <title>Fuerstia marisgermanicae gen. nov., sp. nov., an Unusual Member of the Phylum Planctomycetes from the German Wadden Sea.</title>
        <authorList>
            <person name="Kohn T."/>
            <person name="Heuer A."/>
            <person name="Jogler M."/>
            <person name="Vollmers J."/>
            <person name="Boedeker C."/>
            <person name="Bunk B."/>
            <person name="Rast P."/>
            <person name="Borchert D."/>
            <person name="Glockner I."/>
            <person name="Freese H.M."/>
            <person name="Klenk H.P."/>
            <person name="Overmann J."/>
            <person name="Kaster A.K."/>
            <person name="Rohde M."/>
            <person name="Wiegand S."/>
            <person name="Jogler C."/>
        </authorList>
    </citation>
    <scope>NUCLEOTIDE SEQUENCE [LARGE SCALE GENOMIC DNA]</scope>
    <source>
        <strain evidence="2 3">NH11</strain>
    </source>
</reference>
<dbReference type="AlphaFoldDB" id="A0A1P8WD37"/>
<dbReference type="NCBIfam" id="NF038032">
    <property type="entry name" value="CehA_McbA_metalo"/>
    <property type="match status" value="1"/>
</dbReference>
<accession>A0A1P8WD37</accession>
<evidence type="ECO:0000313" key="2">
    <source>
        <dbReference type="EMBL" id="APZ91957.1"/>
    </source>
</evidence>
<evidence type="ECO:0000313" key="3">
    <source>
        <dbReference type="Proteomes" id="UP000187735"/>
    </source>
</evidence>
<proteinExistence type="predicted"/>
<dbReference type="Gene3D" id="3.20.20.140">
    <property type="entry name" value="Metal-dependent hydrolases"/>
    <property type="match status" value="1"/>
</dbReference>
<dbReference type="Proteomes" id="UP000187735">
    <property type="component" value="Chromosome"/>
</dbReference>